<dbReference type="RefSeq" id="WP_191594134.1">
    <property type="nucleotide sequence ID" value="NZ_JACYFC010000002.1"/>
</dbReference>
<evidence type="ECO:0000313" key="3">
    <source>
        <dbReference type="Proteomes" id="UP000604161"/>
    </source>
</evidence>
<accession>A0ABR8NZ16</accession>
<dbReference type="Pfam" id="PF06226">
    <property type="entry name" value="DUF1007"/>
    <property type="match status" value="1"/>
</dbReference>
<reference evidence="2 3" key="1">
    <citation type="submission" date="2020-09" db="EMBL/GenBank/DDBJ databases">
        <title>Marinomonas sp. nov., isolated from the cysticercosis algae of Qingdao, China.</title>
        <authorList>
            <person name="Sun X."/>
        </authorList>
    </citation>
    <scope>NUCLEOTIDE SEQUENCE [LARGE SCALE GENOMIC DNA]</scope>
    <source>
        <strain evidence="2 3">SM2066</strain>
    </source>
</reference>
<feature type="signal peptide" evidence="1">
    <location>
        <begin position="1"/>
        <end position="24"/>
    </location>
</feature>
<dbReference type="Proteomes" id="UP000604161">
    <property type="component" value="Unassembled WGS sequence"/>
</dbReference>
<organism evidence="2 3">
    <name type="scientific">Marinomonas colpomeniae</name>
    <dbReference type="NCBI Taxonomy" id="2774408"/>
    <lineage>
        <taxon>Bacteria</taxon>
        <taxon>Pseudomonadati</taxon>
        <taxon>Pseudomonadota</taxon>
        <taxon>Gammaproteobacteria</taxon>
        <taxon>Oceanospirillales</taxon>
        <taxon>Oceanospirillaceae</taxon>
        <taxon>Marinomonas</taxon>
    </lineage>
</organism>
<protein>
    <submittedName>
        <fullName evidence="2">DUF1007 family protein</fullName>
    </submittedName>
</protein>
<comment type="caution">
    <text evidence="2">The sequence shown here is derived from an EMBL/GenBank/DDBJ whole genome shotgun (WGS) entry which is preliminary data.</text>
</comment>
<proteinExistence type="predicted"/>
<dbReference type="EMBL" id="JACYFC010000002">
    <property type="protein sequence ID" value="MBD5770754.1"/>
    <property type="molecule type" value="Genomic_DNA"/>
</dbReference>
<keyword evidence="3" id="KW-1185">Reference proteome</keyword>
<dbReference type="InterPro" id="IPR010412">
    <property type="entry name" value="DUF1007"/>
</dbReference>
<gene>
    <name evidence="2" type="ORF">IF202_06790</name>
</gene>
<evidence type="ECO:0000256" key="1">
    <source>
        <dbReference type="SAM" id="SignalP"/>
    </source>
</evidence>
<feature type="chain" id="PRO_5045518587" evidence="1">
    <location>
        <begin position="25"/>
        <end position="192"/>
    </location>
</feature>
<keyword evidence="1" id="KW-0732">Signal</keyword>
<evidence type="ECO:0000313" key="2">
    <source>
        <dbReference type="EMBL" id="MBD5770754.1"/>
    </source>
</evidence>
<sequence>MVRFWLSLCLFISASFLLVNKVMAHPHVWVDSQYRVTIDQPNIEELEGIWSLDLFTSTSLIAEYDVNSDGEFTGQEKIEMIEVLKSFENYGYFIKMKQDGADIVPSDVHIIDVRVRDQMLWVRFGITLPSSVDLETSTLSLAFGDDELYFAMEPLEEGLVRLSGLLSEICTPVEREAEETSVAFWVDLTCKP</sequence>
<name>A0ABR8NZ16_9GAMM</name>